<evidence type="ECO:0000259" key="9">
    <source>
        <dbReference type="Pfam" id="PF07227"/>
    </source>
</evidence>
<evidence type="ECO:0000313" key="11">
    <source>
        <dbReference type="EMBL" id="RWR73755.1"/>
    </source>
</evidence>
<comment type="subcellular location">
    <subcellularLocation>
        <location evidence="1">Nucleus</location>
    </subcellularLocation>
</comment>
<comment type="caution">
    <text evidence="11">The sequence shown here is derived from an EMBL/GenBank/DDBJ whole genome shotgun (WGS) entry which is preliminary data.</text>
</comment>
<dbReference type="CDD" id="cd15612">
    <property type="entry name" value="PHD_OBE1_like"/>
    <property type="match status" value="1"/>
</dbReference>
<dbReference type="GO" id="GO:0008270">
    <property type="term" value="F:zinc ion binding"/>
    <property type="evidence" value="ECO:0007669"/>
    <property type="project" value="UniProtKB-KW"/>
</dbReference>
<keyword evidence="3" id="KW-0863">Zinc-finger</keyword>
<accession>A0A443N5H0</accession>
<feature type="domain" description="Oberon coiled-coil region" evidence="10">
    <location>
        <begin position="1125"/>
        <end position="1232"/>
    </location>
</feature>
<feature type="compositionally biased region" description="Basic and acidic residues" evidence="8">
    <location>
        <begin position="228"/>
        <end position="237"/>
    </location>
</feature>
<feature type="domain" description="Oberon-like PHD finger" evidence="9">
    <location>
        <begin position="889"/>
        <end position="1012"/>
    </location>
</feature>
<dbReference type="Pfam" id="PF07227">
    <property type="entry name" value="PHD_Oberon"/>
    <property type="match status" value="1"/>
</dbReference>
<feature type="coiled-coil region" evidence="7">
    <location>
        <begin position="1193"/>
        <end position="1241"/>
    </location>
</feature>
<keyword evidence="5 7" id="KW-0175">Coiled coil</keyword>
<keyword evidence="4" id="KW-0862">Zinc</keyword>
<dbReference type="GO" id="GO:0010071">
    <property type="term" value="P:root meristem specification"/>
    <property type="evidence" value="ECO:0007669"/>
    <property type="project" value="TreeGrafter"/>
</dbReference>
<feature type="compositionally biased region" description="Basic and acidic residues" evidence="8">
    <location>
        <begin position="404"/>
        <end position="415"/>
    </location>
</feature>
<name>A0A443N5H0_9MAGN</name>
<dbReference type="Pfam" id="PF16312">
    <property type="entry name" value="Oberon_cc"/>
    <property type="match status" value="1"/>
</dbReference>
<feature type="compositionally biased region" description="Basic and acidic residues" evidence="8">
    <location>
        <begin position="255"/>
        <end position="280"/>
    </location>
</feature>
<evidence type="ECO:0000313" key="12">
    <source>
        <dbReference type="Proteomes" id="UP000283530"/>
    </source>
</evidence>
<organism evidence="11 12">
    <name type="scientific">Cinnamomum micranthum f. kanehirae</name>
    <dbReference type="NCBI Taxonomy" id="337451"/>
    <lineage>
        <taxon>Eukaryota</taxon>
        <taxon>Viridiplantae</taxon>
        <taxon>Streptophyta</taxon>
        <taxon>Embryophyta</taxon>
        <taxon>Tracheophyta</taxon>
        <taxon>Spermatophyta</taxon>
        <taxon>Magnoliopsida</taxon>
        <taxon>Magnoliidae</taxon>
        <taxon>Laurales</taxon>
        <taxon>Lauraceae</taxon>
        <taxon>Cinnamomum</taxon>
    </lineage>
</organism>
<keyword evidence="6" id="KW-0539">Nucleus</keyword>
<proteinExistence type="predicted"/>
<evidence type="ECO:0000256" key="4">
    <source>
        <dbReference type="ARBA" id="ARBA00022833"/>
    </source>
</evidence>
<dbReference type="AlphaFoldDB" id="A0A443N5H0"/>
<feature type="compositionally biased region" description="Basic and acidic residues" evidence="8">
    <location>
        <begin position="130"/>
        <end position="163"/>
    </location>
</feature>
<evidence type="ECO:0000256" key="6">
    <source>
        <dbReference type="ARBA" id="ARBA00023242"/>
    </source>
</evidence>
<feature type="compositionally biased region" description="Basic and acidic residues" evidence="8">
    <location>
        <begin position="375"/>
        <end position="390"/>
    </location>
</feature>
<sequence length="1244" mass="139896">MKRLRSYGEDLDCVADKGFCKDRGRRDQDFDRPSSHRRFYSKSDNGRKGLYDRSLDDDREALRSYRKRFDHDYDGFDRRKGFNRGFSHESDGFDRRKGSDRTLDHESDVFERRKGFDRYDRGIPVSSPRNGERVYRSESFSRREFPKGFRSERERERPRREESSSILAWRRSVGNGKETDEDLRSGSESGRGKRVGSEDRGSARSSPGSREVGKSPQWSKDSGGEQSKNSELEKIEGADGENGNSSEMEEGELEPDPKPQPELQPKTHEENEHVKCGTRVETDLIKEEISPEVENSQIDGKGVCDGVIEPNKCGTGVETVLVKEEKSSGIENLQTNGKGVCEEIIEGEMLETVTGVVGENDKLLYHRDDALNECGEKREDAEANGSREKEENIEEECTNLPSPAHEDESLAAKEESNEENPESPLPLEDKHEQENGMDLEVKEGDTGFPDSNKEVVEESSSPQVTLKFLTDKLHSSKEKGKDLVVSPSHEGNYMEEGERMAIDLLTHEDDAMEGPRNGVFDLFCSDAMRPEKKNYSGVNQHKDEKLKMEPLELSLGLPNVSLALASYDTKVSDHAPNSPSHAPNSVSHARSVHSLPTTLHTSSDGFTTSMSFTGSQTFIHNPSCSLTHNSFENYEQSVGSHPIFQGVDQISQGGLQGQSSNEQKQKEIPLYQRVLQNCNGSLHASQAPQGILIGQAVQGPYLKVSEGSTGTNNVLDRQLSLSRQFSGQLRREEIRSPAYSSGSRETRSEHSKDKKRVINGGSVVGTGQREMEQLILSGHGVAERIIYKIVSDPIQIMARGIQEMTEQSVEHLKECVCELMQNEDKSGQLHAFQEALTRRADLTLETLTNCHRAQLEILVALKTGLREFLQQAKHIPTADLVEIFLNLKCRNLACRSILPVDECDCKICMQKNGFCSQCMCLVCSKFDLACNTCSWVGCDVCLHWCHTDCGLREFHIRNSQSVGGTQGSTEMQFHCIACGHPSEMFGFVKEVFKTFAKDWKAETLSKELEYVRRIFHSSDDIRGRQLHDVAARMLEKLEGKSNPSEVYNGVMMFLTESNSKIGSAASAYSVKEPSQKKTTERNNGILGPSQEPMWLKSVSAERAPCMEDAALPNLDWDYVGRGSGVRELQLNVEKKPVVDELESIVRIKQAEAKMFQARADDARREAGSLKCIVVAKNEKIEEEYTCRITKLRLVEAEARRRQKLEELQALERENLEYFNMKKRMEADIKDLLLKMEATKHNLNA</sequence>
<dbReference type="GO" id="GO:0010492">
    <property type="term" value="P:maintenance of shoot apical meristem identity"/>
    <property type="evidence" value="ECO:0007669"/>
    <property type="project" value="TreeGrafter"/>
</dbReference>
<feature type="region of interest" description="Disordered" evidence="8">
    <location>
        <begin position="570"/>
        <end position="593"/>
    </location>
</feature>
<reference evidence="11 12" key="1">
    <citation type="journal article" date="2019" name="Nat. Plants">
        <title>Stout camphor tree genome fills gaps in understanding of flowering plant genome evolution.</title>
        <authorList>
            <person name="Chaw S.M."/>
            <person name="Liu Y.C."/>
            <person name="Wu Y.W."/>
            <person name="Wang H.Y."/>
            <person name="Lin C.I."/>
            <person name="Wu C.S."/>
            <person name="Ke H.M."/>
            <person name="Chang L.Y."/>
            <person name="Hsu C.Y."/>
            <person name="Yang H.T."/>
            <person name="Sudianto E."/>
            <person name="Hsu M.H."/>
            <person name="Wu K.P."/>
            <person name="Wang L.N."/>
            <person name="Leebens-Mack J.H."/>
            <person name="Tsai I.J."/>
        </authorList>
    </citation>
    <scope>NUCLEOTIDE SEQUENCE [LARGE SCALE GENOMIC DNA]</scope>
    <source>
        <strain evidence="12">cv. Chaw 1501</strain>
        <tissue evidence="11">Young leaves</tissue>
    </source>
</reference>
<evidence type="ECO:0000256" key="2">
    <source>
        <dbReference type="ARBA" id="ARBA00022723"/>
    </source>
</evidence>
<feature type="region of interest" description="Disordered" evidence="8">
    <location>
        <begin position="375"/>
        <end position="462"/>
    </location>
</feature>
<evidence type="ECO:0000256" key="7">
    <source>
        <dbReference type="SAM" id="Coils"/>
    </source>
</evidence>
<dbReference type="PANTHER" id="PTHR21736:SF20">
    <property type="entry name" value="PROTEIN OBERON 4"/>
    <property type="match status" value="1"/>
</dbReference>
<evidence type="ECO:0000256" key="5">
    <source>
        <dbReference type="ARBA" id="ARBA00023054"/>
    </source>
</evidence>
<protein>
    <submittedName>
        <fullName evidence="11">Protein OBERON 4-like protein isoform X1</fullName>
    </submittedName>
</protein>
<dbReference type="PANTHER" id="PTHR21736">
    <property type="entry name" value="VERNALIZATION-INSENSITIVE PROTEIN 3"/>
    <property type="match status" value="1"/>
</dbReference>
<dbReference type="GO" id="GO:0010468">
    <property type="term" value="P:regulation of gene expression"/>
    <property type="evidence" value="ECO:0007669"/>
    <property type="project" value="TreeGrafter"/>
</dbReference>
<dbReference type="OrthoDB" id="784473at2759"/>
<dbReference type="GO" id="GO:0010078">
    <property type="term" value="P:maintenance of root meristem identity"/>
    <property type="evidence" value="ECO:0007669"/>
    <property type="project" value="TreeGrafter"/>
</dbReference>
<feature type="region of interest" description="Disordered" evidence="8">
    <location>
        <begin position="726"/>
        <end position="760"/>
    </location>
</feature>
<dbReference type="EMBL" id="QPKB01000001">
    <property type="protein sequence ID" value="RWR73755.1"/>
    <property type="molecule type" value="Genomic_DNA"/>
</dbReference>
<evidence type="ECO:0000256" key="8">
    <source>
        <dbReference type="SAM" id="MobiDB-lite"/>
    </source>
</evidence>
<dbReference type="InterPro" id="IPR032535">
    <property type="entry name" value="Oberon_CC"/>
</dbReference>
<keyword evidence="12" id="KW-1185">Reference proteome</keyword>
<dbReference type="InterPro" id="IPR032881">
    <property type="entry name" value="Oberon-like_PHD"/>
</dbReference>
<gene>
    <name evidence="11" type="ORF">CKAN_00205700</name>
</gene>
<feature type="compositionally biased region" description="Basic and acidic residues" evidence="8">
    <location>
        <begin position="427"/>
        <end position="456"/>
    </location>
</feature>
<dbReference type="InterPro" id="IPR004082">
    <property type="entry name" value="OBERON"/>
</dbReference>
<dbReference type="InterPro" id="IPR047578">
    <property type="entry name" value="OBE1-like_PHD"/>
</dbReference>
<feature type="compositionally biased region" description="Polar residues" evidence="8">
    <location>
        <begin position="216"/>
        <end position="227"/>
    </location>
</feature>
<evidence type="ECO:0000256" key="3">
    <source>
        <dbReference type="ARBA" id="ARBA00022771"/>
    </source>
</evidence>
<dbReference type="Proteomes" id="UP000283530">
    <property type="component" value="Unassembled WGS sequence"/>
</dbReference>
<dbReference type="PRINTS" id="PR01544">
    <property type="entry name" value="ARATH130DUF"/>
</dbReference>
<dbReference type="STRING" id="337451.A0A443N5H0"/>
<feature type="region of interest" description="Disordered" evidence="8">
    <location>
        <begin position="119"/>
        <end position="280"/>
    </location>
</feature>
<evidence type="ECO:0000256" key="1">
    <source>
        <dbReference type="ARBA" id="ARBA00004123"/>
    </source>
</evidence>
<feature type="compositionally biased region" description="Basic and acidic residues" evidence="8">
    <location>
        <begin position="20"/>
        <end position="34"/>
    </location>
</feature>
<feature type="compositionally biased region" description="Polar residues" evidence="8">
    <location>
        <begin position="575"/>
        <end position="593"/>
    </location>
</feature>
<evidence type="ECO:0000259" key="10">
    <source>
        <dbReference type="Pfam" id="PF16312"/>
    </source>
</evidence>
<dbReference type="GO" id="GO:0005634">
    <property type="term" value="C:nucleus"/>
    <property type="evidence" value="ECO:0007669"/>
    <property type="project" value="UniProtKB-SubCell"/>
</dbReference>
<keyword evidence="2" id="KW-0479">Metal-binding</keyword>
<feature type="region of interest" description="Disordered" evidence="8">
    <location>
        <begin position="20"/>
        <end position="52"/>
    </location>
</feature>